<protein>
    <submittedName>
        <fullName evidence="1">Uncharacterized protein</fullName>
    </submittedName>
</protein>
<accession>A0AAX2IYV6</accession>
<organism evidence="1 2">
    <name type="scientific">Legionella pneumophila subsp. pascullei</name>
    <dbReference type="NCBI Taxonomy" id="91890"/>
    <lineage>
        <taxon>Bacteria</taxon>
        <taxon>Pseudomonadati</taxon>
        <taxon>Pseudomonadota</taxon>
        <taxon>Gammaproteobacteria</taxon>
        <taxon>Legionellales</taxon>
        <taxon>Legionellaceae</taxon>
        <taxon>Legionella</taxon>
    </lineage>
</organism>
<sequence length="42" mass="4964">MKQVVDINLCKKFHAYFRIDSNFHKNCDHNAKEINLFALISP</sequence>
<dbReference type="AlphaFoldDB" id="A0AAX2IYV6"/>
<proteinExistence type="predicted"/>
<gene>
    <name evidence="1" type="ORF">NCTC12272_02875</name>
</gene>
<evidence type="ECO:0000313" key="1">
    <source>
        <dbReference type="EMBL" id="SQG91652.1"/>
    </source>
</evidence>
<dbReference type="Proteomes" id="UP000249566">
    <property type="component" value="Chromosome 1"/>
</dbReference>
<name>A0AAX2IYV6_LEGPN</name>
<dbReference type="EMBL" id="LS483412">
    <property type="protein sequence ID" value="SQG91652.1"/>
    <property type="molecule type" value="Genomic_DNA"/>
</dbReference>
<evidence type="ECO:0000313" key="2">
    <source>
        <dbReference type="Proteomes" id="UP000249566"/>
    </source>
</evidence>
<reference evidence="1 2" key="1">
    <citation type="submission" date="2018-06" db="EMBL/GenBank/DDBJ databases">
        <authorList>
            <consortium name="Pathogen Informatics"/>
            <person name="Doyle S."/>
        </authorList>
    </citation>
    <scope>NUCLEOTIDE SEQUENCE [LARGE SCALE GENOMIC DNA]</scope>
    <source>
        <strain evidence="1 2">NCTC12272</strain>
    </source>
</reference>